<comment type="caution">
    <text evidence="3">The sequence shown here is derived from an EMBL/GenBank/DDBJ whole genome shotgun (WGS) entry which is preliminary data.</text>
</comment>
<gene>
    <name evidence="3" type="ORF">OHC33_004244</name>
</gene>
<dbReference type="AlphaFoldDB" id="A0AAN8EMT8"/>
<name>A0AAN8EMT8_9EURO</name>
<feature type="compositionally biased region" description="Polar residues" evidence="1">
    <location>
        <begin position="95"/>
        <end position="111"/>
    </location>
</feature>
<dbReference type="CDD" id="cd12087">
    <property type="entry name" value="TM_EGFR-like"/>
    <property type="match status" value="1"/>
</dbReference>
<feature type="region of interest" description="Disordered" evidence="1">
    <location>
        <begin position="32"/>
        <end position="187"/>
    </location>
</feature>
<reference evidence="3 4" key="1">
    <citation type="submission" date="2022-12" db="EMBL/GenBank/DDBJ databases">
        <title>Genomic features and morphological characterization of a novel Knufia sp. strain isolated from spacecraft assembly facility.</title>
        <authorList>
            <person name="Teixeira M."/>
            <person name="Chander A.M."/>
            <person name="Stajich J.E."/>
            <person name="Venkateswaran K."/>
        </authorList>
    </citation>
    <scope>NUCLEOTIDE SEQUENCE [LARGE SCALE GENOMIC DNA]</scope>
    <source>
        <strain evidence="3 4">FJI-L2-BK-P2</strain>
    </source>
</reference>
<feature type="compositionally biased region" description="Basic and acidic residues" evidence="1">
    <location>
        <begin position="118"/>
        <end position="137"/>
    </location>
</feature>
<feature type="compositionally biased region" description="Basic and acidic residues" evidence="1">
    <location>
        <begin position="155"/>
        <end position="165"/>
    </location>
</feature>
<protein>
    <submittedName>
        <fullName evidence="3">Uncharacterized protein</fullName>
    </submittedName>
</protein>
<accession>A0AAN8EMT8</accession>
<keyword evidence="4" id="KW-1185">Reference proteome</keyword>
<feature type="compositionally biased region" description="Basic and acidic residues" evidence="1">
    <location>
        <begin position="36"/>
        <end position="45"/>
    </location>
</feature>
<evidence type="ECO:0000313" key="3">
    <source>
        <dbReference type="EMBL" id="KAK5954522.1"/>
    </source>
</evidence>
<dbReference type="Proteomes" id="UP001316803">
    <property type="component" value="Unassembled WGS sequence"/>
</dbReference>
<evidence type="ECO:0000256" key="2">
    <source>
        <dbReference type="SAM" id="Phobius"/>
    </source>
</evidence>
<evidence type="ECO:0000313" key="4">
    <source>
        <dbReference type="Proteomes" id="UP001316803"/>
    </source>
</evidence>
<feature type="compositionally biased region" description="Low complexity" evidence="1">
    <location>
        <begin position="65"/>
        <end position="90"/>
    </location>
</feature>
<feature type="transmembrane region" description="Helical" evidence="2">
    <location>
        <begin position="6"/>
        <end position="26"/>
    </location>
</feature>
<dbReference type="EMBL" id="JAKLMC020000008">
    <property type="protein sequence ID" value="KAK5954522.1"/>
    <property type="molecule type" value="Genomic_DNA"/>
</dbReference>
<keyword evidence="2" id="KW-0472">Membrane</keyword>
<evidence type="ECO:0000256" key="1">
    <source>
        <dbReference type="SAM" id="MobiDB-lite"/>
    </source>
</evidence>
<proteinExistence type="predicted"/>
<keyword evidence="2" id="KW-1133">Transmembrane helix</keyword>
<keyword evidence="2" id="KW-0812">Transmembrane</keyword>
<organism evidence="3 4">
    <name type="scientific">Knufia fluminis</name>
    <dbReference type="NCBI Taxonomy" id="191047"/>
    <lineage>
        <taxon>Eukaryota</taxon>
        <taxon>Fungi</taxon>
        <taxon>Dikarya</taxon>
        <taxon>Ascomycota</taxon>
        <taxon>Pezizomycotina</taxon>
        <taxon>Eurotiomycetes</taxon>
        <taxon>Chaetothyriomycetidae</taxon>
        <taxon>Chaetothyriales</taxon>
        <taxon>Trichomeriaceae</taxon>
        <taxon>Knufia</taxon>
    </lineage>
</organism>
<sequence>MADPGGLAAGITILVLIFMGVLAAILTKFSRRQHTKQGDHAEAEAQLRTLPKRTASKPPQLPKFTTKSSLSMSTSPISTSPRSPRTPRTPGIRFTITTPSHRSRTSGSIDSLPSVETVLDRYEREADAAERHDESKGAKMLSEEELGEPGPSVPTEERHEKRSAWDRPQLGLLREASESQEAFGSSR</sequence>